<keyword evidence="1" id="KW-0732">Signal</keyword>
<feature type="signal peptide" evidence="1">
    <location>
        <begin position="1"/>
        <end position="23"/>
    </location>
</feature>
<reference evidence="3" key="1">
    <citation type="submission" date="2016-10" db="EMBL/GenBank/DDBJ databases">
        <authorList>
            <person name="Varghese N."/>
        </authorList>
    </citation>
    <scope>NUCLEOTIDE SEQUENCE [LARGE SCALE GENOMIC DNA]</scope>
    <source>
        <strain evidence="3">Nsp8</strain>
    </source>
</reference>
<accession>A0A1I4Z278</accession>
<evidence type="ECO:0000256" key="1">
    <source>
        <dbReference type="SAM" id="SignalP"/>
    </source>
</evidence>
<organism evidence="2 3">
    <name type="scientific">Nitrosospira briensis</name>
    <dbReference type="NCBI Taxonomy" id="35799"/>
    <lineage>
        <taxon>Bacteria</taxon>
        <taxon>Pseudomonadati</taxon>
        <taxon>Pseudomonadota</taxon>
        <taxon>Betaproteobacteria</taxon>
        <taxon>Nitrosomonadales</taxon>
        <taxon>Nitrosomonadaceae</taxon>
        <taxon>Nitrosospira</taxon>
    </lineage>
</organism>
<evidence type="ECO:0000313" key="2">
    <source>
        <dbReference type="EMBL" id="SFN44381.1"/>
    </source>
</evidence>
<evidence type="ECO:0000313" key="3">
    <source>
        <dbReference type="Proteomes" id="UP000183107"/>
    </source>
</evidence>
<dbReference type="Proteomes" id="UP000183107">
    <property type="component" value="Unassembled WGS sequence"/>
</dbReference>
<dbReference type="OrthoDB" id="8569647at2"/>
<protein>
    <submittedName>
        <fullName evidence="2">Uncharacterized protein</fullName>
    </submittedName>
</protein>
<feature type="chain" id="PRO_5010224256" evidence="1">
    <location>
        <begin position="24"/>
        <end position="113"/>
    </location>
</feature>
<dbReference type="EMBL" id="FOVJ01000001">
    <property type="protein sequence ID" value="SFN44381.1"/>
    <property type="molecule type" value="Genomic_DNA"/>
</dbReference>
<name>A0A1I4Z278_9PROT</name>
<gene>
    <name evidence="2" type="ORF">SAMN05216386_0992</name>
</gene>
<keyword evidence="3" id="KW-1185">Reference proteome</keyword>
<dbReference type="RefSeq" id="WP_074795149.1">
    <property type="nucleotide sequence ID" value="NZ_FOVJ01000001.1"/>
</dbReference>
<sequence>MNAKMTSFFAGIALLSSMGIANAEERLTTAAMDGVTAGWYDVSFTKYINTNVNAYLDVYKDVNSDVYVDGKLADAEAAASCSAYDCLTETLTVTNTSSYGPTTSYSQSLSATN</sequence>
<proteinExistence type="predicted"/>
<dbReference type="AlphaFoldDB" id="A0A1I4Z278"/>